<keyword evidence="1 5" id="KW-0723">Serine/threonine-protein kinase</keyword>
<evidence type="ECO:0000259" key="6">
    <source>
        <dbReference type="PROSITE" id="PS50011"/>
    </source>
</evidence>
<dbReference type="Ensembl" id="ENSLLET00000041316.1">
    <property type="protein sequence ID" value="ENSLLEP00000039717.1"/>
    <property type="gene ID" value="ENSLLEG00000025267.1"/>
</dbReference>
<dbReference type="SMART" id="SM00220">
    <property type="entry name" value="S_TKc"/>
    <property type="match status" value="1"/>
</dbReference>
<dbReference type="SUPFAM" id="SSF56112">
    <property type="entry name" value="Protein kinase-like (PK-like)"/>
    <property type="match status" value="1"/>
</dbReference>
<dbReference type="Proteomes" id="UP000694569">
    <property type="component" value="Unplaced"/>
</dbReference>
<organism evidence="7 8">
    <name type="scientific">Leptobrachium leishanense</name>
    <name type="common">Leishan spiny toad</name>
    <dbReference type="NCBI Taxonomy" id="445787"/>
    <lineage>
        <taxon>Eukaryota</taxon>
        <taxon>Metazoa</taxon>
        <taxon>Chordata</taxon>
        <taxon>Craniata</taxon>
        <taxon>Vertebrata</taxon>
        <taxon>Euteleostomi</taxon>
        <taxon>Amphibia</taxon>
        <taxon>Batrachia</taxon>
        <taxon>Anura</taxon>
        <taxon>Pelobatoidea</taxon>
        <taxon>Megophryidae</taxon>
        <taxon>Leptobrachium</taxon>
    </lineage>
</organism>
<dbReference type="GO" id="GO:0005524">
    <property type="term" value="F:ATP binding"/>
    <property type="evidence" value="ECO:0007669"/>
    <property type="project" value="UniProtKB-UniRule"/>
</dbReference>
<feature type="domain" description="Protein kinase" evidence="6">
    <location>
        <begin position="9"/>
        <end position="279"/>
    </location>
</feature>
<keyword evidence="1 5" id="KW-0808">Transferase</keyword>
<dbReference type="Gene3D" id="1.10.510.10">
    <property type="entry name" value="Transferase(Phosphotransferase) domain 1"/>
    <property type="match status" value="1"/>
</dbReference>
<dbReference type="InterPro" id="IPR051681">
    <property type="entry name" value="Ser/Thr_Kinases-Pseudokinases"/>
</dbReference>
<proteinExistence type="inferred from homology"/>
<dbReference type="OrthoDB" id="4062651at2759"/>
<dbReference type="InterPro" id="IPR000719">
    <property type="entry name" value="Prot_kinase_dom"/>
</dbReference>
<evidence type="ECO:0000256" key="3">
    <source>
        <dbReference type="ARBA" id="ARBA00022840"/>
    </source>
</evidence>
<evidence type="ECO:0000256" key="1">
    <source>
        <dbReference type="ARBA" id="ARBA00022527"/>
    </source>
</evidence>
<keyword evidence="1 5" id="KW-0418">Kinase</keyword>
<reference evidence="7" key="1">
    <citation type="submission" date="2025-08" db="UniProtKB">
        <authorList>
            <consortium name="Ensembl"/>
        </authorList>
    </citation>
    <scope>IDENTIFICATION</scope>
</reference>
<keyword evidence="3 4" id="KW-0067">ATP-binding</keyword>
<keyword evidence="8" id="KW-1185">Reference proteome</keyword>
<dbReference type="PROSITE" id="PS00107">
    <property type="entry name" value="PROTEIN_KINASE_ATP"/>
    <property type="match status" value="1"/>
</dbReference>
<dbReference type="PROSITE" id="PS00108">
    <property type="entry name" value="PROTEIN_KINASE_ST"/>
    <property type="match status" value="1"/>
</dbReference>
<protein>
    <recommendedName>
        <fullName evidence="6">Protein kinase domain-containing protein</fullName>
    </recommendedName>
</protein>
<keyword evidence="2 4" id="KW-0547">Nucleotide-binding</keyword>
<evidence type="ECO:0000256" key="5">
    <source>
        <dbReference type="RuleBase" id="RU000304"/>
    </source>
</evidence>
<dbReference type="InterPro" id="IPR017441">
    <property type="entry name" value="Protein_kinase_ATP_BS"/>
</dbReference>
<dbReference type="PROSITE" id="PS50011">
    <property type="entry name" value="PROTEIN_KINASE_DOM"/>
    <property type="match status" value="1"/>
</dbReference>
<dbReference type="PANTHER" id="PTHR44329:SF297">
    <property type="entry name" value="RECEPTOR-INTERACTING SERINE_THREONINE-PROTEIN KINASE 3"/>
    <property type="match status" value="1"/>
</dbReference>
<name>A0A8C5QMJ9_9ANUR</name>
<dbReference type="Pfam" id="PF07714">
    <property type="entry name" value="PK_Tyr_Ser-Thr"/>
    <property type="match status" value="1"/>
</dbReference>
<accession>A0A8C5QMJ9</accession>
<feature type="binding site" evidence="4">
    <location>
        <position position="38"/>
    </location>
    <ligand>
        <name>ATP</name>
        <dbReference type="ChEBI" id="CHEBI:30616"/>
    </ligand>
</feature>
<evidence type="ECO:0000313" key="8">
    <source>
        <dbReference type="Proteomes" id="UP000694569"/>
    </source>
</evidence>
<dbReference type="AlphaFoldDB" id="A0A8C5QMJ9"/>
<sequence>MLILPPDDLEKQELVGTGGFGVVYRVWSKTLNMMVALKMMKGSNLETEKRELEKERDMMQKASNPYVLRLLAMYEKKEGNIIENCLVMEYMPHGSLHALMQHIPDIPWALKFRIFHQVALGMNYLHSLNPPIIHRDLKPGNVLLNENLKVQITDFGLSKISGAISSTKPGRKGTLKYMPPEALSDVNYKPCKTFDIYSYGILMWSVFSGAEPYHGICVPDLIVLHVTGGQRPDLNRFDQMKGVKMVPEATILMTSCWSGNVEERPTFHVCSLKAGEMFAEYEGQVDGDMRSVLASLKGAYSSHQFPETAEDLPTPANFSPVSKGFCTDHEFTRGTQEPLQEPGPEGVDLGEASNYAEKESPAMPTIDISSKEAAIRTVTDTIKQSRDFIRIVNILSDEDILPSAAKRELDGAPTLKDIGQAAEKALRDTICKEPEKLLSSIKKLWN</sequence>
<dbReference type="GeneTree" id="ENSGT00940000160206"/>
<dbReference type="InterPro" id="IPR008271">
    <property type="entry name" value="Ser/Thr_kinase_AS"/>
</dbReference>
<dbReference type="GO" id="GO:0004706">
    <property type="term" value="F:JUN kinase kinase kinase activity"/>
    <property type="evidence" value="ECO:0007669"/>
    <property type="project" value="TreeGrafter"/>
</dbReference>
<reference evidence="7" key="2">
    <citation type="submission" date="2025-09" db="UniProtKB">
        <authorList>
            <consortium name="Ensembl"/>
        </authorList>
    </citation>
    <scope>IDENTIFICATION</scope>
</reference>
<dbReference type="PANTHER" id="PTHR44329">
    <property type="entry name" value="SERINE/THREONINE-PROTEIN KINASE TNNI3K-RELATED"/>
    <property type="match status" value="1"/>
</dbReference>
<dbReference type="InterPro" id="IPR011009">
    <property type="entry name" value="Kinase-like_dom_sf"/>
</dbReference>
<evidence type="ECO:0000313" key="7">
    <source>
        <dbReference type="Ensembl" id="ENSLLEP00000039717.1"/>
    </source>
</evidence>
<dbReference type="InterPro" id="IPR001245">
    <property type="entry name" value="Ser-Thr/Tyr_kinase_cat_dom"/>
</dbReference>
<evidence type="ECO:0000256" key="4">
    <source>
        <dbReference type="PROSITE-ProRule" id="PRU10141"/>
    </source>
</evidence>
<evidence type="ECO:0000256" key="2">
    <source>
        <dbReference type="ARBA" id="ARBA00022741"/>
    </source>
</evidence>
<comment type="similarity">
    <text evidence="5">Belongs to the protein kinase superfamily.</text>
</comment>